<reference evidence="1 2" key="1">
    <citation type="submission" date="2019-06" db="EMBL/GenBank/DDBJ databases">
        <title>Complete genome of Dickeya zeae PL65.</title>
        <authorList>
            <person name="Boluk G."/>
            <person name="Arif M."/>
        </authorList>
    </citation>
    <scope>NUCLEOTIDE SEQUENCE [LARGE SCALE GENOMIC DNA]</scope>
    <source>
        <strain evidence="1 2">PL65</strain>
    </source>
</reference>
<accession>A0ABX8VVT9</accession>
<organism evidence="1 2">
    <name type="scientific">Dickeya zeae</name>
    <dbReference type="NCBI Taxonomy" id="204042"/>
    <lineage>
        <taxon>Bacteria</taxon>
        <taxon>Pseudomonadati</taxon>
        <taxon>Pseudomonadota</taxon>
        <taxon>Gammaproteobacteria</taxon>
        <taxon>Enterobacterales</taxon>
        <taxon>Pectobacteriaceae</taxon>
        <taxon>Dickeya</taxon>
    </lineage>
</organism>
<evidence type="ECO:0000313" key="1">
    <source>
        <dbReference type="EMBL" id="QYM90443.1"/>
    </source>
</evidence>
<protein>
    <recommendedName>
        <fullName evidence="3">Tetratricopeptide repeat protein</fullName>
    </recommendedName>
</protein>
<evidence type="ECO:0000313" key="2">
    <source>
        <dbReference type="Proteomes" id="UP000824976"/>
    </source>
</evidence>
<evidence type="ECO:0008006" key="3">
    <source>
        <dbReference type="Google" id="ProtNLM"/>
    </source>
</evidence>
<dbReference type="EMBL" id="CP040817">
    <property type="protein sequence ID" value="QYM90443.1"/>
    <property type="molecule type" value="Genomic_DNA"/>
</dbReference>
<gene>
    <name evidence="1" type="ORF">FGI21_00425</name>
</gene>
<proteinExistence type="predicted"/>
<name>A0ABX8VVT9_9GAMM</name>
<sequence length="1210" mass="136063">MEGFEEIRPMEGMFAPLDVRRELREMFARWLSKPSHLRPARREDEWVDEHALLSLCKHYRLEYPGEAADLAQRWNASETRQSEGAPHFDELINQGWIFFDGSRWMMQGSPSGTRAQIVYPSPGTQRFLEGLSKPRLTPKSENPPTAIKALSEKIVSEYWLEHYVPVENSKWFLGRLWEQLCPAQAHNPEQALTQKHATEFDEGTDNSLSAIVIDHDNAVDSAFREWAAWCHVVESSSEWDFHWIPAHRKLCREAAHRVLTRQTLWGLWEDDLTRYVDVLLNTYKIPHNQVRFADCTRKDIPRTLVAKAGWLASREAEHIMMGRLMTGRADLNTVSFAFGLLCSELEKTDIGPDVLSASKAVLSFAVNHPLALLILRFRIDVCSPLLVDMLMYPPTVCLAAQWTTGWQLQGRSRNSARKVQMKSFAVQDALSCVAYHLTTGSLYLEECAALITWCYIEGAPIRGSIAGSQRSVGHQILELVARQNEQVQSKVLGHLVEQVSYRNNVPRACFSGALEGMKRFPLVTQDVMLLVVTIYSAFAHDRNLDWTDVSGLSSELAGCLVAVACEQDALVRDAFLYPLDGTALIHESPRDEQLIVRSSVARTMRAHVRLLARAVSGWQDDALPTALCNALKKLISRSVIEHDEKGRIGALTDRYSPGNALIQEEGSPAQDLVAAWHKLDENNQQDLLQVFAQSDDPVLLAELCQYLPGAAKAGIKLKLRQLRPGEASNFWTWTELQHRIETLQNAGEYDLAREHLDEVRQEFDRAPPQSRLALFTLELRLYLREENWVALDNAVIPSTLRAETARKAREELQFYQATSQLLRPDGNLVHARAELKRLSALHGASPAYIENYFAVAIQQIIGATIHPIAGAEKQAGEHLLAEINSVVNGSGYSASTSLLANRALLLIALGEYEEALESLYERRRETRSSDLEMAVVLAKHKMGLWNEAMAILDAATTEFEMDKRLVALRDELQAGQPVSRIASASVDGNDLNSIRIALQQLVGLECSQIGEILGPVGQGLRGYLIREVSNAVASLQRMAGMLRDRKDSSNDARLEDDLNTAVREVLNASFKMIKWNVSDQSLGGLTVNGNPGERDLVIRTSSSEIAVYEALVCDGVDRTNIKKHFDKLPAYGYCDTYFYVIYSYADKVKPLLEYVGEMLQHTIPSRLVFRNFEVLKSEDYGVSGYLATYTIDHREVEIVFMITDLKIRTL</sequence>
<dbReference type="RefSeq" id="WP_220177589.1">
    <property type="nucleotide sequence ID" value="NZ_CP040817.1"/>
</dbReference>
<keyword evidence="2" id="KW-1185">Reference proteome</keyword>
<dbReference type="Proteomes" id="UP000824976">
    <property type="component" value="Chromosome"/>
</dbReference>